<dbReference type="EMBL" id="OUUW01000006">
    <property type="protein sequence ID" value="SPP81640.1"/>
    <property type="molecule type" value="Genomic_DNA"/>
</dbReference>
<dbReference type="AlphaFoldDB" id="A0A3B0K1A3"/>
<dbReference type="Proteomes" id="UP000268350">
    <property type="component" value="Unassembled WGS sequence"/>
</dbReference>
<keyword evidence="1" id="KW-1133">Transmembrane helix</keyword>
<proteinExistence type="predicted"/>
<sequence>MQTHKTLINFGLIFKVTPLQVSHHYSPLVSEIAKAREHIQTSLEKVKVILFFFVFLKLCLLCLATISLVVGQINNL</sequence>
<protein>
    <submittedName>
        <fullName evidence="2">Uncharacterized protein</fullName>
    </submittedName>
</protein>
<organism evidence="2 3">
    <name type="scientific">Drosophila guanche</name>
    <name type="common">Fruit fly</name>
    <dbReference type="NCBI Taxonomy" id="7266"/>
    <lineage>
        <taxon>Eukaryota</taxon>
        <taxon>Metazoa</taxon>
        <taxon>Ecdysozoa</taxon>
        <taxon>Arthropoda</taxon>
        <taxon>Hexapoda</taxon>
        <taxon>Insecta</taxon>
        <taxon>Pterygota</taxon>
        <taxon>Neoptera</taxon>
        <taxon>Endopterygota</taxon>
        <taxon>Diptera</taxon>
        <taxon>Brachycera</taxon>
        <taxon>Muscomorpha</taxon>
        <taxon>Ephydroidea</taxon>
        <taxon>Drosophilidae</taxon>
        <taxon>Drosophila</taxon>
        <taxon>Sophophora</taxon>
    </lineage>
</organism>
<evidence type="ECO:0000313" key="3">
    <source>
        <dbReference type="Proteomes" id="UP000268350"/>
    </source>
</evidence>
<keyword evidence="1" id="KW-0812">Transmembrane</keyword>
<reference evidence="3" key="1">
    <citation type="submission" date="2018-01" db="EMBL/GenBank/DDBJ databases">
        <authorList>
            <person name="Alioto T."/>
            <person name="Alioto T."/>
        </authorList>
    </citation>
    <scope>NUCLEOTIDE SEQUENCE [LARGE SCALE GENOMIC DNA]</scope>
</reference>
<evidence type="ECO:0000313" key="2">
    <source>
        <dbReference type="EMBL" id="SPP81640.1"/>
    </source>
</evidence>
<evidence type="ECO:0000256" key="1">
    <source>
        <dbReference type="SAM" id="Phobius"/>
    </source>
</evidence>
<keyword evidence="1" id="KW-0472">Membrane</keyword>
<accession>A0A3B0K1A3</accession>
<name>A0A3B0K1A3_DROGU</name>
<keyword evidence="3" id="KW-1185">Reference proteome</keyword>
<feature type="transmembrane region" description="Helical" evidence="1">
    <location>
        <begin position="48"/>
        <end position="70"/>
    </location>
</feature>
<gene>
    <name evidence="2" type="ORF">DGUA_6G013329</name>
</gene>